<organism evidence="3 4">
    <name type="scientific">Paenibacillus selenitireducens</name>
    <dbReference type="NCBI Taxonomy" id="1324314"/>
    <lineage>
        <taxon>Bacteria</taxon>
        <taxon>Bacillati</taxon>
        <taxon>Bacillota</taxon>
        <taxon>Bacilli</taxon>
        <taxon>Bacillales</taxon>
        <taxon>Paenibacillaceae</taxon>
        <taxon>Paenibacillus</taxon>
    </lineage>
</organism>
<dbReference type="OrthoDB" id="2679996at2"/>
<evidence type="ECO:0000313" key="4">
    <source>
        <dbReference type="Proteomes" id="UP000190188"/>
    </source>
</evidence>
<dbReference type="InterPro" id="IPR054331">
    <property type="entry name" value="LiaF_TM"/>
</dbReference>
<protein>
    <recommendedName>
        <fullName evidence="2">LiaF transmembrane domain-containing protein</fullName>
    </recommendedName>
</protein>
<dbReference type="AlphaFoldDB" id="A0A1T2XJF9"/>
<evidence type="ECO:0000256" key="1">
    <source>
        <dbReference type="SAM" id="Phobius"/>
    </source>
</evidence>
<dbReference type="RefSeq" id="WP_078497295.1">
    <property type="nucleotide sequence ID" value="NZ_MSZX01000002.1"/>
</dbReference>
<keyword evidence="1" id="KW-0812">Transmembrane</keyword>
<gene>
    <name evidence="3" type="ORF">BVG16_04150</name>
</gene>
<dbReference type="Proteomes" id="UP000190188">
    <property type="component" value="Unassembled WGS sequence"/>
</dbReference>
<dbReference type="Pfam" id="PF22570">
    <property type="entry name" value="LiaF-TM"/>
    <property type="match status" value="1"/>
</dbReference>
<evidence type="ECO:0000313" key="3">
    <source>
        <dbReference type="EMBL" id="OPA79952.1"/>
    </source>
</evidence>
<name>A0A1T2XJF9_9BACL</name>
<feature type="transmembrane region" description="Helical" evidence="1">
    <location>
        <begin position="6"/>
        <end position="22"/>
    </location>
</feature>
<comment type="caution">
    <text evidence="3">The sequence shown here is derived from an EMBL/GenBank/DDBJ whole genome shotgun (WGS) entry which is preliminary data.</text>
</comment>
<dbReference type="EMBL" id="MSZX01000002">
    <property type="protein sequence ID" value="OPA79952.1"/>
    <property type="molecule type" value="Genomic_DNA"/>
</dbReference>
<keyword evidence="1" id="KW-0472">Membrane</keyword>
<accession>A0A1T2XJF9</accession>
<dbReference type="STRING" id="1324314.BVG16_04150"/>
<feature type="transmembrane region" description="Helical" evidence="1">
    <location>
        <begin position="29"/>
        <end position="50"/>
    </location>
</feature>
<keyword evidence="1" id="KW-1133">Transmembrane helix</keyword>
<sequence>MNRNNKPGFAFLLIGLGVIILLGKFAIGFLAGLMGYLIPILMIALGYYGVKNGSRFFGWVIMILGVLILFSKMAWIFGLLLAIGLIVLGASMLSNKRNNRPY</sequence>
<feature type="domain" description="LiaF transmembrane" evidence="2">
    <location>
        <begin position="9"/>
        <end position="99"/>
    </location>
</feature>
<feature type="transmembrane region" description="Helical" evidence="1">
    <location>
        <begin position="56"/>
        <end position="88"/>
    </location>
</feature>
<proteinExistence type="predicted"/>
<reference evidence="3 4" key="1">
    <citation type="submission" date="2017-01" db="EMBL/GenBank/DDBJ databases">
        <title>Genome analysis of Paenibacillus selenitrireducens ES3-24.</title>
        <authorList>
            <person name="Xu D."/>
            <person name="Yao R."/>
            <person name="Zheng S."/>
        </authorList>
    </citation>
    <scope>NUCLEOTIDE SEQUENCE [LARGE SCALE GENOMIC DNA]</scope>
    <source>
        <strain evidence="3 4">ES3-24</strain>
    </source>
</reference>
<evidence type="ECO:0000259" key="2">
    <source>
        <dbReference type="Pfam" id="PF22570"/>
    </source>
</evidence>
<keyword evidence="4" id="KW-1185">Reference proteome</keyword>